<feature type="signal peptide" evidence="7">
    <location>
        <begin position="1"/>
        <end position="26"/>
    </location>
</feature>
<name>A0ABT1DC83_9PROT</name>
<keyword evidence="6" id="KW-0482">Metalloprotease</keyword>
<evidence type="ECO:0000256" key="3">
    <source>
        <dbReference type="ARBA" id="ARBA00022723"/>
    </source>
</evidence>
<proteinExistence type="predicted"/>
<accession>A0ABT1DC83</accession>
<reference evidence="9 10" key="1">
    <citation type="submission" date="2021-12" db="EMBL/GenBank/DDBJ databases">
        <title>Siccirubricoccus leaddurans sp. nov., a high concentration Zn2+ tolerance bacterium.</title>
        <authorList>
            <person name="Cao Y."/>
        </authorList>
    </citation>
    <scope>NUCLEOTIDE SEQUENCE [LARGE SCALE GENOMIC DNA]</scope>
    <source>
        <strain evidence="9 10">KC 17139</strain>
    </source>
</reference>
<evidence type="ECO:0000256" key="6">
    <source>
        <dbReference type="ARBA" id="ARBA00023049"/>
    </source>
</evidence>
<dbReference type="Gene3D" id="2.70.70.10">
    <property type="entry name" value="Glucose Permease (Domain IIA)"/>
    <property type="match status" value="1"/>
</dbReference>
<evidence type="ECO:0000256" key="4">
    <source>
        <dbReference type="ARBA" id="ARBA00022801"/>
    </source>
</evidence>
<dbReference type="Pfam" id="PF01551">
    <property type="entry name" value="Peptidase_M23"/>
    <property type="match status" value="1"/>
</dbReference>
<evidence type="ECO:0000259" key="8">
    <source>
        <dbReference type="Pfam" id="PF01551"/>
    </source>
</evidence>
<keyword evidence="5" id="KW-0862">Zinc</keyword>
<evidence type="ECO:0000313" key="10">
    <source>
        <dbReference type="Proteomes" id="UP001523392"/>
    </source>
</evidence>
<dbReference type="PANTHER" id="PTHR21666">
    <property type="entry name" value="PEPTIDASE-RELATED"/>
    <property type="match status" value="1"/>
</dbReference>
<protein>
    <submittedName>
        <fullName evidence="9">M23 family metallopeptidase</fullName>
    </submittedName>
</protein>
<sequence>MPHRRRRHWRRAFFACLVLGAAPAFAQAPGGTPQLATRTLQAEGEDSAAHLLASAGIPLDQAAPALAALSPYLPRQSLRPGQALTLRQDLAAGRLIGLAIEPEPGRIVTATRAGAGWRTEEVVEPAYRHLALAAGAIRGVVVEDLRAAGLPAPLARELVQSLAQAVDLQREIGPRDRFTILFERFRNAEGRALRDGAAVYAEFHLSGHRLTLWRQQTPNGPEWFDAAGRSLRRAFLRTPLESAQVSSGFGPRRHPVLGFTRQHQGVDFAAPRGTAVFAAADGVVAEAGWRGGYGRMLRLTHADGTETLYGHLSAIEAAMKPGTPVRQGEVIGRVGATGLATGPHLHFEVIAQGHAVDPARLEAMPALRLEGPQLAAFRRQQAVLAAHLSQLSPWQEVALAP</sequence>
<feature type="domain" description="M23ase beta-sheet core" evidence="8">
    <location>
        <begin position="262"/>
        <end position="358"/>
    </location>
</feature>
<keyword evidence="2" id="KW-0645">Protease</keyword>
<keyword evidence="7" id="KW-0732">Signal</keyword>
<evidence type="ECO:0000256" key="7">
    <source>
        <dbReference type="SAM" id="SignalP"/>
    </source>
</evidence>
<evidence type="ECO:0000256" key="5">
    <source>
        <dbReference type="ARBA" id="ARBA00022833"/>
    </source>
</evidence>
<dbReference type="CDD" id="cd12797">
    <property type="entry name" value="M23_peptidase"/>
    <property type="match status" value="1"/>
</dbReference>
<evidence type="ECO:0000256" key="1">
    <source>
        <dbReference type="ARBA" id="ARBA00001947"/>
    </source>
</evidence>
<dbReference type="InterPro" id="IPR050570">
    <property type="entry name" value="Cell_wall_metabolism_enzyme"/>
</dbReference>
<keyword evidence="3" id="KW-0479">Metal-binding</keyword>
<dbReference type="EMBL" id="JAFIRR010000178">
    <property type="protein sequence ID" value="MCO6419192.1"/>
    <property type="molecule type" value="Genomic_DNA"/>
</dbReference>
<dbReference type="PANTHER" id="PTHR21666:SF288">
    <property type="entry name" value="CELL DIVISION PROTEIN YTFB"/>
    <property type="match status" value="1"/>
</dbReference>
<dbReference type="InterPro" id="IPR011055">
    <property type="entry name" value="Dup_hybrid_motif"/>
</dbReference>
<feature type="chain" id="PRO_5046860716" evidence="7">
    <location>
        <begin position="27"/>
        <end position="401"/>
    </location>
</feature>
<dbReference type="InterPro" id="IPR016047">
    <property type="entry name" value="M23ase_b-sheet_dom"/>
</dbReference>
<comment type="cofactor">
    <cofactor evidence="1">
        <name>Zn(2+)</name>
        <dbReference type="ChEBI" id="CHEBI:29105"/>
    </cofactor>
</comment>
<dbReference type="RefSeq" id="WP_252955814.1">
    <property type="nucleotide sequence ID" value="NZ_JAFIRR010000178.1"/>
</dbReference>
<gene>
    <name evidence="9" type="ORF">JYK14_23960</name>
</gene>
<keyword evidence="10" id="KW-1185">Reference proteome</keyword>
<organism evidence="9 10">
    <name type="scientific">Siccirubricoccus soli</name>
    <dbReference type="NCBI Taxonomy" id="2899147"/>
    <lineage>
        <taxon>Bacteria</taxon>
        <taxon>Pseudomonadati</taxon>
        <taxon>Pseudomonadota</taxon>
        <taxon>Alphaproteobacteria</taxon>
        <taxon>Acetobacterales</taxon>
        <taxon>Roseomonadaceae</taxon>
        <taxon>Siccirubricoccus</taxon>
    </lineage>
</organism>
<dbReference type="SUPFAM" id="SSF51261">
    <property type="entry name" value="Duplicated hybrid motif"/>
    <property type="match status" value="1"/>
</dbReference>
<comment type="caution">
    <text evidence="9">The sequence shown here is derived from an EMBL/GenBank/DDBJ whole genome shotgun (WGS) entry which is preliminary data.</text>
</comment>
<evidence type="ECO:0000256" key="2">
    <source>
        <dbReference type="ARBA" id="ARBA00022670"/>
    </source>
</evidence>
<dbReference type="Gene3D" id="3.10.450.350">
    <property type="match status" value="1"/>
</dbReference>
<dbReference type="Proteomes" id="UP001523392">
    <property type="component" value="Unassembled WGS sequence"/>
</dbReference>
<keyword evidence="4" id="KW-0378">Hydrolase</keyword>
<evidence type="ECO:0000313" key="9">
    <source>
        <dbReference type="EMBL" id="MCO6419192.1"/>
    </source>
</evidence>